<evidence type="ECO:0000313" key="2">
    <source>
        <dbReference type="Proteomes" id="UP001642484"/>
    </source>
</evidence>
<dbReference type="Gene3D" id="1.10.287.810">
    <property type="entry name" value="Mitochondrial import inner membrane translocase subunit tim13 like domains"/>
    <property type="match status" value="1"/>
</dbReference>
<name>A0ABP0HXJ8_9DINO</name>
<dbReference type="InterPro" id="IPR050673">
    <property type="entry name" value="Mito_inner_translocase_sub"/>
</dbReference>
<evidence type="ECO:0000313" key="1">
    <source>
        <dbReference type="EMBL" id="CAK8994936.1"/>
    </source>
</evidence>
<reference evidence="1 2" key="1">
    <citation type="submission" date="2024-02" db="EMBL/GenBank/DDBJ databases">
        <authorList>
            <person name="Chen Y."/>
            <person name="Shah S."/>
            <person name="Dougan E. K."/>
            <person name="Thang M."/>
            <person name="Chan C."/>
        </authorList>
    </citation>
    <scope>NUCLEOTIDE SEQUENCE [LARGE SCALE GENOMIC DNA]</scope>
</reference>
<dbReference type="EMBL" id="CAXAMN010001536">
    <property type="protein sequence ID" value="CAK8994936.1"/>
    <property type="molecule type" value="Genomic_DNA"/>
</dbReference>
<keyword evidence="2" id="KW-1185">Reference proteome</keyword>
<dbReference type="SUPFAM" id="SSF144122">
    <property type="entry name" value="Tim10-like"/>
    <property type="match status" value="1"/>
</dbReference>
<comment type="caution">
    <text evidence="1">The sequence shown here is derived from an EMBL/GenBank/DDBJ whole genome shotgun (WGS) entry which is preliminary data.</text>
</comment>
<dbReference type="InterPro" id="IPR004217">
    <property type="entry name" value="Tim10-like"/>
</dbReference>
<sequence>MALPGMDQLSQRDQMQVMQALNEMQMQEMMNTYNNLVEKCFNECITSFRTKALEGSEEQCVTRCVQKFMSFSQRVSLRFQEKQQQMQLQQKPS</sequence>
<gene>
    <name evidence="1" type="ORF">CCMP2556_LOCUS3845</name>
</gene>
<proteinExistence type="predicted"/>
<protein>
    <submittedName>
        <fullName evidence="1">Uncharacterized protein</fullName>
    </submittedName>
</protein>
<accession>A0ABP0HXJ8</accession>
<dbReference type="InterPro" id="IPR035427">
    <property type="entry name" value="Tim10-like_dom_sf"/>
</dbReference>
<dbReference type="Proteomes" id="UP001642484">
    <property type="component" value="Unassembled WGS sequence"/>
</dbReference>
<dbReference type="Pfam" id="PF02953">
    <property type="entry name" value="zf-Tim10_DDP"/>
    <property type="match status" value="1"/>
</dbReference>
<organism evidence="1 2">
    <name type="scientific">Durusdinium trenchii</name>
    <dbReference type="NCBI Taxonomy" id="1381693"/>
    <lineage>
        <taxon>Eukaryota</taxon>
        <taxon>Sar</taxon>
        <taxon>Alveolata</taxon>
        <taxon>Dinophyceae</taxon>
        <taxon>Suessiales</taxon>
        <taxon>Symbiodiniaceae</taxon>
        <taxon>Durusdinium</taxon>
    </lineage>
</organism>
<dbReference type="PANTHER" id="PTHR13172">
    <property type="entry name" value="MITOCHONDRIAL IMPORT INNER MEMBRANE TRANSLOCASE SUBUNIT TIM9B"/>
    <property type="match status" value="1"/>
</dbReference>